<comment type="caution">
    <text evidence="2">The sequence shown here is derived from an EMBL/GenBank/DDBJ whole genome shotgun (WGS) entry which is preliminary data.</text>
</comment>
<feature type="compositionally biased region" description="Polar residues" evidence="1">
    <location>
        <begin position="85"/>
        <end position="100"/>
    </location>
</feature>
<keyword evidence="3" id="KW-1185">Reference proteome</keyword>
<evidence type="ECO:0000313" key="2">
    <source>
        <dbReference type="EMBL" id="TRW47412.1"/>
    </source>
</evidence>
<dbReference type="EMBL" id="VJXR01000002">
    <property type="protein sequence ID" value="TRW47412.1"/>
    <property type="molecule type" value="Genomic_DNA"/>
</dbReference>
<dbReference type="AlphaFoldDB" id="A0A552WX73"/>
<name>A0A552WX73_9MICO</name>
<feature type="region of interest" description="Disordered" evidence="1">
    <location>
        <begin position="80"/>
        <end position="100"/>
    </location>
</feature>
<dbReference type="Proteomes" id="UP000318693">
    <property type="component" value="Unassembled WGS sequence"/>
</dbReference>
<reference evidence="2 3" key="1">
    <citation type="submission" date="2019-07" db="EMBL/GenBank/DDBJ databases">
        <title>Georgenia wutianyii sp. nov. and Georgenia *** sp. nov. isolated from plateau pika (Ochotona curzoniae) in the Qinghai-Tibet plateau of China.</title>
        <authorList>
            <person name="Tian Z."/>
        </authorList>
    </citation>
    <scope>NUCLEOTIDE SEQUENCE [LARGE SCALE GENOMIC DNA]</scope>
    <source>
        <strain evidence="2 3">Z446</strain>
    </source>
</reference>
<evidence type="ECO:0000313" key="3">
    <source>
        <dbReference type="Proteomes" id="UP000318693"/>
    </source>
</evidence>
<gene>
    <name evidence="2" type="ORF">FJ693_01015</name>
</gene>
<sequence length="183" mass="19109">MRRPQTTVPVVLPHVLAHIDATGHLDLTVDGSPVQAPQEIQQLRAADLRQLVDGIAAELGCPVRVEVHQHGAMPFTDIVTPHTPAGTTQRTDVPTAPSTNPDLDGSAAPPYGFGVLGSGFLPGEQVSVAVVVSTQHADAHGYASLRMPPSLLARAPRPLVLLGQTSGTIVVSDPHDETSWGPA</sequence>
<protein>
    <submittedName>
        <fullName evidence="2">Uncharacterized protein</fullName>
    </submittedName>
</protein>
<organism evidence="2 3">
    <name type="scientific">Georgenia yuyongxinii</name>
    <dbReference type="NCBI Taxonomy" id="2589797"/>
    <lineage>
        <taxon>Bacteria</taxon>
        <taxon>Bacillati</taxon>
        <taxon>Actinomycetota</taxon>
        <taxon>Actinomycetes</taxon>
        <taxon>Micrococcales</taxon>
        <taxon>Bogoriellaceae</taxon>
        <taxon>Georgenia</taxon>
    </lineage>
</organism>
<evidence type="ECO:0000256" key="1">
    <source>
        <dbReference type="SAM" id="MobiDB-lite"/>
    </source>
</evidence>
<accession>A0A552WX73</accession>
<proteinExistence type="predicted"/>